<evidence type="ECO:0000313" key="3">
    <source>
        <dbReference type="Proteomes" id="UP000616724"/>
    </source>
</evidence>
<evidence type="ECO:0000313" key="2">
    <source>
        <dbReference type="EMBL" id="GIH75712.1"/>
    </source>
</evidence>
<accession>A0A8J3RHA8</accession>
<name>A0A8J3RHA8_9ACTN</name>
<dbReference type="Proteomes" id="UP000616724">
    <property type="component" value="Unassembled WGS sequence"/>
</dbReference>
<protein>
    <recommendedName>
        <fullName evidence="4">Lipoprotein</fullName>
    </recommendedName>
</protein>
<dbReference type="AlphaFoldDB" id="A0A8J3RHA8"/>
<proteinExistence type="predicted"/>
<feature type="signal peptide" evidence="1">
    <location>
        <begin position="1"/>
        <end position="29"/>
    </location>
</feature>
<comment type="caution">
    <text evidence="2">The sequence shown here is derived from an EMBL/GenBank/DDBJ whole genome shotgun (WGS) entry which is preliminary data.</text>
</comment>
<sequence length="301" mass="32009">MRRMIATLTGAAAAALIVPALVAAAPASARTAPDDPVSALKSQFTAHRGVKLDEQGKLIGEGKTERVILSRRAGVLEFGRKGVVASDLTSTFSLPSGDKELAEEFKDLFSPTRVITVKGFSYTDGKFYGDAMPEGKKWVRARAGLASPGNPAQQLVNPLEPATLKAVLARTAAKRPGGTWDGARTVVHSGTITLGELYKVSPTVRALLGAKPSATSAVLPVKWQLYIGSDRLVRRAVSSWTQSLRGLTSIDLTYLNDSRYSGWGVKSAIEAPPADQVAEVGELDFEGGNEDPFARLMTTEN</sequence>
<feature type="chain" id="PRO_5035157980" description="Lipoprotein" evidence="1">
    <location>
        <begin position="30"/>
        <end position="301"/>
    </location>
</feature>
<gene>
    <name evidence="2" type="ORF">Plo01_21410</name>
</gene>
<reference evidence="2 3" key="1">
    <citation type="submission" date="2021-01" db="EMBL/GenBank/DDBJ databases">
        <title>Whole genome shotgun sequence of Planobispora longispora NBRC 13918.</title>
        <authorList>
            <person name="Komaki H."/>
            <person name="Tamura T."/>
        </authorList>
    </citation>
    <scope>NUCLEOTIDE SEQUENCE [LARGE SCALE GENOMIC DNA]</scope>
    <source>
        <strain evidence="2 3">NBRC 13918</strain>
    </source>
</reference>
<keyword evidence="3" id="KW-1185">Reference proteome</keyword>
<evidence type="ECO:0008006" key="4">
    <source>
        <dbReference type="Google" id="ProtNLM"/>
    </source>
</evidence>
<organism evidence="2 3">
    <name type="scientific">Planobispora longispora</name>
    <dbReference type="NCBI Taxonomy" id="28887"/>
    <lineage>
        <taxon>Bacteria</taxon>
        <taxon>Bacillati</taxon>
        <taxon>Actinomycetota</taxon>
        <taxon>Actinomycetes</taxon>
        <taxon>Streptosporangiales</taxon>
        <taxon>Streptosporangiaceae</taxon>
        <taxon>Planobispora</taxon>
    </lineage>
</organism>
<keyword evidence="1" id="KW-0732">Signal</keyword>
<evidence type="ECO:0000256" key="1">
    <source>
        <dbReference type="SAM" id="SignalP"/>
    </source>
</evidence>
<dbReference type="Gene3D" id="2.50.20.20">
    <property type="match status" value="1"/>
</dbReference>
<dbReference type="EMBL" id="BOOH01000018">
    <property type="protein sequence ID" value="GIH75712.1"/>
    <property type="molecule type" value="Genomic_DNA"/>
</dbReference>